<keyword evidence="1" id="KW-0175">Coiled coil</keyword>
<dbReference type="EMBL" id="JBHULX010000021">
    <property type="protein sequence ID" value="MFD2591477.1"/>
    <property type="molecule type" value="Genomic_DNA"/>
</dbReference>
<feature type="chain" id="PRO_5045773009" description="Outer membrane protein beta-barrel domain-containing protein" evidence="2">
    <location>
        <begin position="22"/>
        <end position="348"/>
    </location>
</feature>
<protein>
    <recommendedName>
        <fullName evidence="5">Outer membrane protein beta-barrel domain-containing protein</fullName>
    </recommendedName>
</protein>
<dbReference type="Proteomes" id="UP001597459">
    <property type="component" value="Unassembled WGS sequence"/>
</dbReference>
<feature type="signal peptide" evidence="2">
    <location>
        <begin position="1"/>
        <end position="21"/>
    </location>
</feature>
<comment type="caution">
    <text evidence="3">The sequence shown here is derived from an EMBL/GenBank/DDBJ whole genome shotgun (WGS) entry which is preliminary data.</text>
</comment>
<keyword evidence="4" id="KW-1185">Reference proteome</keyword>
<keyword evidence="2" id="KW-0732">Signal</keyword>
<accession>A0ABW5N8X4</accession>
<reference evidence="4" key="1">
    <citation type="journal article" date="2019" name="Int. J. Syst. Evol. Microbiol.">
        <title>The Global Catalogue of Microorganisms (GCM) 10K type strain sequencing project: providing services to taxonomists for standard genome sequencing and annotation.</title>
        <authorList>
            <consortium name="The Broad Institute Genomics Platform"/>
            <consortium name="The Broad Institute Genome Sequencing Center for Infectious Disease"/>
            <person name="Wu L."/>
            <person name="Ma J."/>
        </authorList>
    </citation>
    <scope>NUCLEOTIDE SEQUENCE [LARGE SCALE GENOMIC DNA]</scope>
    <source>
        <strain evidence="4">KCTC 42423</strain>
    </source>
</reference>
<evidence type="ECO:0000313" key="4">
    <source>
        <dbReference type="Proteomes" id="UP001597459"/>
    </source>
</evidence>
<evidence type="ECO:0000313" key="3">
    <source>
        <dbReference type="EMBL" id="MFD2591477.1"/>
    </source>
</evidence>
<feature type="coiled-coil region" evidence="1">
    <location>
        <begin position="38"/>
        <end position="65"/>
    </location>
</feature>
<dbReference type="RefSeq" id="WP_378257011.1">
    <property type="nucleotide sequence ID" value="NZ_JBHSJV010000001.1"/>
</dbReference>
<organism evidence="3 4">
    <name type="scientific">Aquimarina hainanensis</name>
    <dbReference type="NCBI Taxonomy" id="1578017"/>
    <lineage>
        <taxon>Bacteria</taxon>
        <taxon>Pseudomonadati</taxon>
        <taxon>Bacteroidota</taxon>
        <taxon>Flavobacteriia</taxon>
        <taxon>Flavobacteriales</taxon>
        <taxon>Flavobacteriaceae</taxon>
        <taxon>Aquimarina</taxon>
    </lineage>
</organism>
<evidence type="ECO:0008006" key="5">
    <source>
        <dbReference type="Google" id="ProtNLM"/>
    </source>
</evidence>
<evidence type="ECO:0000256" key="2">
    <source>
        <dbReference type="SAM" id="SignalP"/>
    </source>
</evidence>
<proteinExistence type="predicted"/>
<gene>
    <name evidence="3" type="ORF">ACFSTE_11630</name>
</gene>
<evidence type="ECO:0000256" key="1">
    <source>
        <dbReference type="SAM" id="Coils"/>
    </source>
</evidence>
<sequence length="348" mass="40050">MKTVILIAMWMAMALCTHLFAQDTIHNSKIVQLKKTKEEIVVSEKNKLKKEVEKINQQLIDGEITKEKAIMLKEAAANKRALNIENQLTIIDNKIALLIRNGEVYEEVEERNKIEKEIEIFGFKINGNNSNKKEVYDRRTNESFVIAFGLNNVLTEGTSLEDSDYRIGGSRFFEMGIVWKTRIFEKSNFARVLYGISYQSNGLKPTGNRYLVDKEGQTVLEEFRVGLDKSKFRVDHLVVPLYLEFGPSKFIETPEKIRYRIHKKFRIGVGGYAGLNISTRQKLKYIEEGEKVKEKIKMDYNTSNFVYGLGGYLGFGDMSLYAKYDMSPLFKNAVVKQNNISLGVRFDL</sequence>
<name>A0ABW5N8X4_9FLAO</name>